<accession>A0A6M4H8V3</accession>
<name>A0A6M4H8V3_9PROT</name>
<proteinExistence type="predicted"/>
<reference evidence="1 2" key="1">
    <citation type="submission" date="2020-04" db="EMBL/GenBank/DDBJ databases">
        <title>Usitatibacter rugosus gen. nov., sp. nov. and Usitatibacter palustris sp. nov., novel members of Usitatibacteraceae fam. nov. within the order Nitrosomonadales isolated from soil.</title>
        <authorList>
            <person name="Huber K.J."/>
            <person name="Neumann-Schaal M."/>
            <person name="Geppert A."/>
            <person name="Luckner M."/>
            <person name="Wanner G."/>
            <person name="Overmann J."/>
        </authorList>
    </citation>
    <scope>NUCLEOTIDE SEQUENCE [LARGE SCALE GENOMIC DNA]</scope>
    <source>
        <strain evidence="1 2">Swamp67</strain>
    </source>
</reference>
<evidence type="ECO:0008006" key="3">
    <source>
        <dbReference type="Google" id="ProtNLM"/>
    </source>
</evidence>
<dbReference type="EMBL" id="CP053073">
    <property type="protein sequence ID" value="QJR15153.1"/>
    <property type="molecule type" value="Genomic_DNA"/>
</dbReference>
<dbReference type="Gene3D" id="2.10.70.10">
    <property type="entry name" value="Complement Module, domain 1"/>
    <property type="match status" value="1"/>
</dbReference>
<protein>
    <recommendedName>
        <fullName evidence="3">Hemin uptake protein HemP</fullName>
    </recommendedName>
</protein>
<gene>
    <name evidence="1" type="ORF">DSM104440_01970</name>
</gene>
<dbReference type="AlphaFoldDB" id="A0A6M4H8V3"/>
<sequence>MTPPRQPVAPPLEAPLEAVTTTGPEGEALVLDSARILSGRTEVVIRHNGRHYRLRCTRLGKLILTA</sequence>
<evidence type="ECO:0000313" key="1">
    <source>
        <dbReference type="EMBL" id="QJR15153.1"/>
    </source>
</evidence>
<keyword evidence="2" id="KW-1185">Reference proteome</keyword>
<dbReference type="Pfam" id="PF10636">
    <property type="entry name" value="hemP"/>
    <property type="match status" value="1"/>
</dbReference>
<dbReference type="RefSeq" id="WP_171162187.1">
    <property type="nucleotide sequence ID" value="NZ_CP053073.1"/>
</dbReference>
<dbReference type="InParanoid" id="A0A6M4H8V3"/>
<dbReference type="InterPro" id="IPR019600">
    <property type="entry name" value="Hemin_uptake_protein_HemP"/>
</dbReference>
<evidence type="ECO:0000313" key="2">
    <source>
        <dbReference type="Proteomes" id="UP000503096"/>
    </source>
</evidence>
<dbReference type="KEGG" id="upl:DSM104440_01970"/>
<dbReference type="Proteomes" id="UP000503096">
    <property type="component" value="Chromosome"/>
</dbReference>
<organism evidence="1 2">
    <name type="scientific">Usitatibacter palustris</name>
    <dbReference type="NCBI Taxonomy" id="2732487"/>
    <lineage>
        <taxon>Bacteria</taxon>
        <taxon>Pseudomonadati</taxon>
        <taxon>Pseudomonadota</taxon>
        <taxon>Betaproteobacteria</taxon>
        <taxon>Nitrosomonadales</taxon>
        <taxon>Usitatibacteraceae</taxon>
        <taxon>Usitatibacter</taxon>
    </lineage>
</organism>